<dbReference type="PROSITE" id="PS50102">
    <property type="entry name" value="RRM"/>
    <property type="match status" value="1"/>
</dbReference>
<dbReference type="AlphaFoldDB" id="A0A6J5X9E4"/>
<dbReference type="GO" id="GO:1990428">
    <property type="term" value="P:miRNA transport"/>
    <property type="evidence" value="ECO:0007669"/>
    <property type="project" value="TreeGrafter"/>
</dbReference>
<dbReference type="InterPro" id="IPR035979">
    <property type="entry name" value="RBD_domain_sf"/>
</dbReference>
<accession>A0A6J5X9E4</accession>
<keyword evidence="1 2" id="KW-0694">RNA-binding</keyword>
<feature type="domain" description="RRM" evidence="3">
    <location>
        <begin position="1"/>
        <end position="65"/>
    </location>
</feature>
<gene>
    <name evidence="4" type="ORF">ORAREDHAP_LOCUS26525</name>
</gene>
<evidence type="ECO:0000313" key="4">
    <source>
        <dbReference type="EMBL" id="CAB4307694.1"/>
    </source>
</evidence>
<evidence type="ECO:0000259" key="3">
    <source>
        <dbReference type="PROSITE" id="PS50102"/>
    </source>
</evidence>
<protein>
    <recommendedName>
        <fullName evidence="3">RRM domain-containing protein</fullName>
    </recommendedName>
</protein>
<organism evidence="4 5">
    <name type="scientific">Prunus armeniaca</name>
    <name type="common">Apricot</name>
    <name type="synonym">Armeniaca vulgaris</name>
    <dbReference type="NCBI Taxonomy" id="36596"/>
    <lineage>
        <taxon>Eukaryota</taxon>
        <taxon>Viridiplantae</taxon>
        <taxon>Streptophyta</taxon>
        <taxon>Embryophyta</taxon>
        <taxon>Tracheophyta</taxon>
        <taxon>Spermatophyta</taxon>
        <taxon>Magnoliopsida</taxon>
        <taxon>eudicotyledons</taxon>
        <taxon>Gunneridae</taxon>
        <taxon>Pentapetalae</taxon>
        <taxon>rosids</taxon>
        <taxon>fabids</taxon>
        <taxon>Rosales</taxon>
        <taxon>Rosaceae</taxon>
        <taxon>Amygdaloideae</taxon>
        <taxon>Amygdaleae</taxon>
        <taxon>Prunus</taxon>
    </lineage>
</organism>
<reference evidence="5" key="1">
    <citation type="journal article" date="2020" name="Genome Biol.">
        <title>Gamete binning: chromosome-level and haplotype-resolved genome assembly enabled by high-throughput single-cell sequencing of gamete genomes.</title>
        <authorList>
            <person name="Campoy J.A."/>
            <person name="Sun H."/>
            <person name="Goel M."/>
            <person name="Jiao W.-B."/>
            <person name="Folz-Donahue K."/>
            <person name="Wang N."/>
            <person name="Rubio M."/>
            <person name="Liu C."/>
            <person name="Kukat C."/>
            <person name="Ruiz D."/>
            <person name="Huettel B."/>
            <person name="Schneeberger K."/>
        </authorList>
    </citation>
    <scope>NUCLEOTIDE SEQUENCE [LARGE SCALE GENOMIC DNA]</scope>
    <source>
        <strain evidence="5">cv. Rojo Pasion</strain>
    </source>
</reference>
<dbReference type="SUPFAM" id="SSF54928">
    <property type="entry name" value="RNA-binding domain, RBD"/>
    <property type="match status" value="1"/>
</dbReference>
<dbReference type="Gene3D" id="3.30.70.330">
    <property type="match status" value="1"/>
</dbReference>
<dbReference type="InterPro" id="IPR012677">
    <property type="entry name" value="Nucleotide-bd_a/b_plait_sf"/>
</dbReference>
<dbReference type="InterPro" id="IPR050886">
    <property type="entry name" value="RNA-binding_reg"/>
</dbReference>
<evidence type="ECO:0000256" key="2">
    <source>
        <dbReference type="PROSITE-ProRule" id="PRU00176"/>
    </source>
</evidence>
<dbReference type="InterPro" id="IPR000504">
    <property type="entry name" value="RRM_dom"/>
</dbReference>
<dbReference type="EMBL" id="CAEKKB010000004">
    <property type="protein sequence ID" value="CAB4307694.1"/>
    <property type="molecule type" value="Genomic_DNA"/>
</dbReference>
<dbReference type="GO" id="GO:0003723">
    <property type="term" value="F:RNA binding"/>
    <property type="evidence" value="ECO:0007669"/>
    <property type="project" value="UniProtKB-UniRule"/>
</dbReference>
<dbReference type="Pfam" id="PF00076">
    <property type="entry name" value="RRM_1"/>
    <property type="match status" value="1"/>
</dbReference>
<dbReference type="OrthoDB" id="439808at2759"/>
<keyword evidence="5" id="KW-1185">Reference proteome</keyword>
<dbReference type="PANTHER" id="PTHR48024:SF56">
    <property type="entry name" value="HETEROGENEOUS NUCLEAR RIBONUCLEOPROTEIN A0"/>
    <property type="match status" value="1"/>
</dbReference>
<dbReference type="Proteomes" id="UP000507245">
    <property type="component" value="Unassembled WGS sequence"/>
</dbReference>
<proteinExistence type="predicted"/>
<name>A0A6J5X9E4_PRUAR</name>
<dbReference type="PANTHER" id="PTHR48024">
    <property type="entry name" value="GEO13361P1-RELATED"/>
    <property type="match status" value="1"/>
</dbReference>
<sequence>MMRWIGPFLRSIINDRETERSRGFGFGFGFGFVTFSNEKAMRDAIEGMNYQNLNGRNITVNKAQFAGQVSSKFCEDEAAILYATVGFFSRDCQETLQGFPFPLYLCRYGRYKLLHEFAQVFQDKVIVTTKHNDDEQYVWEPLRFNVYGMWSDE</sequence>
<evidence type="ECO:0000313" key="5">
    <source>
        <dbReference type="Proteomes" id="UP000507245"/>
    </source>
</evidence>
<evidence type="ECO:0000256" key="1">
    <source>
        <dbReference type="ARBA" id="ARBA00022884"/>
    </source>
</evidence>